<keyword evidence="3 6" id="KW-0521">NADP</keyword>
<dbReference type="PANTHER" id="PTHR12592">
    <property type="entry name" value="ATP-DEPENDENT (S)-NAD(P)H-HYDRATE DEHYDRATASE FAMILY MEMBER"/>
    <property type="match status" value="1"/>
</dbReference>
<comment type="similarity">
    <text evidence="6">Belongs to the NnrD/CARKD family.</text>
</comment>
<dbReference type="GO" id="GO:0052856">
    <property type="term" value="F:NAD(P)HX epimerase activity"/>
    <property type="evidence" value="ECO:0007669"/>
    <property type="project" value="TreeGrafter"/>
</dbReference>
<evidence type="ECO:0000256" key="5">
    <source>
        <dbReference type="ARBA" id="ARBA00023239"/>
    </source>
</evidence>
<comment type="function">
    <text evidence="6">Catalyzes the dehydration of the S-form of NAD(P)HX at the expense of ADP, which is converted to AMP. Together with NAD(P)HX epimerase, which catalyzes the epimerization of the S- and R-forms, the enzyme allows the repair of both epimers of NAD(P)HX, a damaged form of NAD(P)H that is a result of enzymatic or heat-dependent hydration.</text>
</comment>
<comment type="catalytic activity">
    <reaction evidence="6">
        <text>(6S)-NADHX + ADP = AMP + phosphate + NADH + H(+)</text>
        <dbReference type="Rhea" id="RHEA:32223"/>
        <dbReference type="ChEBI" id="CHEBI:15378"/>
        <dbReference type="ChEBI" id="CHEBI:43474"/>
        <dbReference type="ChEBI" id="CHEBI:57945"/>
        <dbReference type="ChEBI" id="CHEBI:64074"/>
        <dbReference type="ChEBI" id="CHEBI:456215"/>
        <dbReference type="ChEBI" id="CHEBI:456216"/>
        <dbReference type="EC" id="4.2.1.136"/>
    </reaction>
</comment>
<evidence type="ECO:0000256" key="6">
    <source>
        <dbReference type="HAMAP-Rule" id="MF_01965"/>
    </source>
</evidence>
<feature type="binding site" evidence="6">
    <location>
        <position position="102"/>
    </location>
    <ligand>
        <name>(6S)-NADPHX</name>
        <dbReference type="ChEBI" id="CHEBI:64076"/>
    </ligand>
</feature>
<feature type="binding site" evidence="6">
    <location>
        <position position="217"/>
    </location>
    <ligand>
        <name>(6S)-NADPHX</name>
        <dbReference type="ChEBI" id="CHEBI:64076"/>
    </ligand>
</feature>
<dbReference type="OrthoDB" id="9806925at2"/>
<dbReference type="PANTHER" id="PTHR12592:SF0">
    <property type="entry name" value="ATP-DEPENDENT (S)-NAD(P)H-HYDRATE DEHYDRATASE"/>
    <property type="match status" value="1"/>
</dbReference>
<dbReference type="PROSITE" id="PS01049">
    <property type="entry name" value="YJEF_C_1"/>
    <property type="match status" value="1"/>
</dbReference>
<dbReference type="GO" id="GO:0052855">
    <property type="term" value="F:ADP-dependent NAD(P)H-hydrate dehydratase activity"/>
    <property type="evidence" value="ECO:0007669"/>
    <property type="project" value="UniProtKB-UniRule"/>
</dbReference>
<evidence type="ECO:0000313" key="8">
    <source>
        <dbReference type="EMBL" id="KRL61775.1"/>
    </source>
</evidence>
<keyword evidence="1 6" id="KW-0547">Nucleotide-binding</keyword>
<keyword evidence="5 6" id="KW-0456">Lyase</keyword>
<dbReference type="SUPFAM" id="SSF53613">
    <property type="entry name" value="Ribokinase-like"/>
    <property type="match status" value="1"/>
</dbReference>
<dbReference type="PROSITE" id="PS01050">
    <property type="entry name" value="YJEF_C_2"/>
    <property type="match status" value="1"/>
</dbReference>
<evidence type="ECO:0000256" key="1">
    <source>
        <dbReference type="ARBA" id="ARBA00022741"/>
    </source>
</evidence>
<dbReference type="eggNOG" id="COG0063">
    <property type="taxonomic scope" value="Bacteria"/>
</dbReference>
<dbReference type="Pfam" id="PF01256">
    <property type="entry name" value="Carb_kinase"/>
    <property type="match status" value="1"/>
</dbReference>
<dbReference type="Gene3D" id="3.40.1190.20">
    <property type="match status" value="1"/>
</dbReference>
<proteinExistence type="inferred from homology"/>
<dbReference type="InterPro" id="IPR017953">
    <property type="entry name" value="Carbohydrate_kinase_pred_CS"/>
</dbReference>
<evidence type="ECO:0000256" key="4">
    <source>
        <dbReference type="ARBA" id="ARBA00023027"/>
    </source>
</evidence>
<feature type="binding site" evidence="6">
    <location>
        <position position="153"/>
    </location>
    <ligand>
        <name>(6S)-NADPHX</name>
        <dbReference type="ChEBI" id="CHEBI:64076"/>
    </ligand>
</feature>
<reference evidence="8 9" key="1">
    <citation type="journal article" date="2015" name="Genome Announc.">
        <title>Expanding the biotechnology potential of lactobacilli through comparative genomics of 213 strains and associated genera.</title>
        <authorList>
            <person name="Sun Z."/>
            <person name="Harris H.M."/>
            <person name="McCann A."/>
            <person name="Guo C."/>
            <person name="Argimon S."/>
            <person name="Zhang W."/>
            <person name="Yang X."/>
            <person name="Jeffery I.B."/>
            <person name="Cooney J.C."/>
            <person name="Kagawa T.F."/>
            <person name="Liu W."/>
            <person name="Song Y."/>
            <person name="Salvetti E."/>
            <person name="Wrobel A."/>
            <person name="Rasinkangas P."/>
            <person name="Parkhill J."/>
            <person name="Rea M.C."/>
            <person name="O'Sullivan O."/>
            <person name="Ritari J."/>
            <person name="Douillard F.P."/>
            <person name="Paul Ross R."/>
            <person name="Yang R."/>
            <person name="Briner A.E."/>
            <person name="Felis G.E."/>
            <person name="de Vos W.M."/>
            <person name="Barrangou R."/>
            <person name="Klaenhammer T.R."/>
            <person name="Caufield P.W."/>
            <person name="Cui Y."/>
            <person name="Zhang H."/>
            <person name="O'Toole P.W."/>
        </authorList>
    </citation>
    <scope>NUCLEOTIDE SEQUENCE [LARGE SCALE GENOMIC DNA]</scope>
    <source>
        <strain evidence="8 9">DSM 14340</strain>
    </source>
</reference>
<feature type="binding site" evidence="6">
    <location>
        <position position="40"/>
    </location>
    <ligand>
        <name>(6S)-NADPHX</name>
        <dbReference type="ChEBI" id="CHEBI:64076"/>
    </ligand>
</feature>
<organism evidence="8 9">
    <name type="scientific">Latilactobacillus fuchuensis DSM 14340 = JCM 11249</name>
    <dbReference type="NCBI Taxonomy" id="1423747"/>
    <lineage>
        <taxon>Bacteria</taxon>
        <taxon>Bacillati</taxon>
        <taxon>Bacillota</taxon>
        <taxon>Bacilli</taxon>
        <taxon>Lactobacillales</taxon>
        <taxon>Lactobacillaceae</taxon>
        <taxon>Latilactobacillus</taxon>
    </lineage>
</organism>
<keyword evidence="2 6" id="KW-0067">ATP-binding</keyword>
<dbReference type="EMBL" id="AZEX01000006">
    <property type="protein sequence ID" value="KRL61775.1"/>
    <property type="molecule type" value="Genomic_DNA"/>
</dbReference>
<dbReference type="Proteomes" id="UP000051264">
    <property type="component" value="Unassembled WGS sequence"/>
</dbReference>
<dbReference type="CDD" id="cd01171">
    <property type="entry name" value="YXKO-related"/>
    <property type="match status" value="1"/>
</dbReference>
<comment type="cofactor">
    <cofactor evidence="6">
        <name>Mg(2+)</name>
        <dbReference type="ChEBI" id="CHEBI:18420"/>
    </cofactor>
</comment>
<dbReference type="GO" id="GO:0005524">
    <property type="term" value="F:ATP binding"/>
    <property type="evidence" value="ECO:0007669"/>
    <property type="project" value="UniProtKB-KW"/>
</dbReference>
<gene>
    <name evidence="6" type="primary">nnrD</name>
    <name evidence="8" type="ORF">FC69_GL002000</name>
</gene>
<comment type="catalytic activity">
    <reaction evidence="6">
        <text>(6S)-NADPHX + ADP = AMP + phosphate + NADPH + H(+)</text>
        <dbReference type="Rhea" id="RHEA:32235"/>
        <dbReference type="ChEBI" id="CHEBI:15378"/>
        <dbReference type="ChEBI" id="CHEBI:43474"/>
        <dbReference type="ChEBI" id="CHEBI:57783"/>
        <dbReference type="ChEBI" id="CHEBI:64076"/>
        <dbReference type="ChEBI" id="CHEBI:456215"/>
        <dbReference type="ChEBI" id="CHEBI:456216"/>
        <dbReference type="EC" id="4.2.1.136"/>
    </reaction>
</comment>
<dbReference type="InterPro" id="IPR000631">
    <property type="entry name" value="CARKD"/>
</dbReference>
<accession>A0A0R1RXN1</accession>
<sequence length="277" mass="29557">MQVITTEMVQKVIVKRPANSHKGQFGRVLIIGGNQQYGGAAMMSAEAAVNAGAGLVTVMTDQINLTSLHARLPEAMFVDYQAPTNQLAQTIRNADVIVIGPGLGLTAHALMLLQLTFKTVTATQTLLVDGSALTLVAKHHLPLPNTQLILTPHQMEWSRLSQLPIAHQTISANQQSLAQLGQPILVLKKHHTEIYHDQAVYQLTIGTPALATGGSGDTLTGIIAAFCGQFQTSIATVNAAVYTHSAISDQLAQTQYVTLPTQIIQALPAFMAKLSQS</sequence>
<dbReference type="EC" id="4.2.1.136" evidence="6"/>
<evidence type="ECO:0000313" key="9">
    <source>
        <dbReference type="Proteomes" id="UP000051264"/>
    </source>
</evidence>
<dbReference type="PATRIC" id="fig|1423747.3.peg.2034"/>
<dbReference type="GO" id="GO:0046496">
    <property type="term" value="P:nicotinamide nucleotide metabolic process"/>
    <property type="evidence" value="ECO:0007669"/>
    <property type="project" value="UniProtKB-UniRule"/>
</dbReference>
<dbReference type="AlphaFoldDB" id="A0A0R1RXN1"/>
<comment type="subunit">
    <text evidence="6">Homotetramer.</text>
</comment>
<feature type="binding site" evidence="6">
    <location>
        <position position="216"/>
    </location>
    <ligand>
        <name>AMP</name>
        <dbReference type="ChEBI" id="CHEBI:456215"/>
    </ligand>
</feature>
<evidence type="ECO:0000256" key="3">
    <source>
        <dbReference type="ARBA" id="ARBA00022857"/>
    </source>
</evidence>
<protein>
    <recommendedName>
        <fullName evidence="6">ADP-dependent (S)-NAD(P)H-hydrate dehydratase</fullName>
        <ecNumber evidence="6">4.2.1.136</ecNumber>
    </recommendedName>
    <alternativeName>
        <fullName evidence="6">ADP-dependent NAD(P)HX dehydratase</fullName>
    </alternativeName>
</protein>
<dbReference type="STRING" id="1423747.FC69_GL002000"/>
<dbReference type="NCBIfam" id="TIGR00196">
    <property type="entry name" value="yjeF_cterm"/>
    <property type="match status" value="1"/>
</dbReference>
<comment type="caution">
    <text evidence="8">The sequence shown here is derived from an EMBL/GenBank/DDBJ whole genome shotgun (WGS) entry which is preliminary data.</text>
</comment>
<dbReference type="PROSITE" id="PS51383">
    <property type="entry name" value="YJEF_C_3"/>
    <property type="match status" value="1"/>
</dbReference>
<feature type="domain" description="YjeF C-terminal" evidence="7">
    <location>
        <begin position="5"/>
        <end position="274"/>
    </location>
</feature>
<dbReference type="InterPro" id="IPR029056">
    <property type="entry name" value="Ribokinase-like"/>
</dbReference>
<keyword evidence="4 6" id="KW-0520">NAD</keyword>
<feature type="binding site" evidence="6">
    <location>
        <begin position="188"/>
        <end position="192"/>
    </location>
    <ligand>
        <name>AMP</name>
        <dbReference type="ChEBI" id="CHEBI:456215"/>
    </ligand>
</feature>
<dbReference type="RefSeq" id="WP_025083779.1">
    <property type="nucleotide sequence ID" value="NZ_AZEX01000006.1"/>
</dbReference>
<dbReference type="HAMAP" id="MF_01965">
    <property type="entry name" value="NADHX_dehydratase"/>
    <property type="match status" value="1"/>
</dbReference>
<dbReference type="GO" id="GO:0110051">
    <property type="term" value="P:metabolite repair"/>
    <property type="evidence" value="ECO:0007669"/>
    <property type="project" value="TreeGrafter"/>
</dbReference>
<name>A0A0R1RXN1_9LACO</name>
<evidence type="ECO:0000256" key="2">
    <source>
        <dbReference type="ARBA" id="ARBA00022840"/>
    </source>
</evidence>
<evidence type="ECO:0000259" key="7">
    <source>
        <dbReference type="PROSITE" id="PS51383"/>
    </source>
</evidence>